<dbReference type="AlphaFoldDB" id="Q5BCA6"/>
<dbReference type="Pfam" id="PF00172">
    <property type="entry name" value="Zn_clus"/>
    <property type="match status" value="1"/>
</dbReference>
<protein>
    <submittedName>
        <fullName evidence="8">Zn(II)2Cys6 transcription factor (Eurofung)</fullName>
    </submittedName>
</protein>
<dbReference type="GeneID" id="2874910"/>
<evidence type="ECO:0000256" key="3">
    <source>
        <dbReference type="ARBA" id="ARBA00023125"/>
    </source>
</evidence>
<dbReference type="InterPro" id="IPR007219">
    <property type="entry name" value="XnlR_reg_dom"/>
</dbReference>
<dbReference type="KEGG" id="ani:ANIA_01824"/>
<evidence type="ECO:0000256" key="4">
    <source>
        <dbReference type="ARBA" id="ARBA00023163"/>
    </source>
</evidence>
<dbReference type="InterPro" id="IPR001138">
    <property type="entry name" value="Zn2Cys6_DnaBD"/>
</dbReference>
<evidence type="ECO:0000259" key="7">
    <source>
        <dbReference type="PROSITE" id="PS50048"/>
    </source>
</evidence>
<accession>Q5BCA6</accession>
<dbReference type="GO" id="GO:0001216">
    <property type="term" value="F:DNA-binding transcription activator activity"/>
    <property type="evidence" value="ECO:0000318"/>
    <property type="project" value="GO_Central"/>
</dbReference>
<dbReference type="GO" id="GO:0000981">
    <property type="term" value="F:DNA-binding transcription factor activity, RNA polymerase II-specific"/>
    <property type="evidence" value="ECO:0007669"/>
    <property type="project" value="InterPro"/>
</dbReference>
<dbReference type="InParanoid" id="Q5BCA6"/>
<dbReference type="PROSITE" id="PS50048">
    <property type="entry name" value="ZN2_CY6_FUNGAL_2"/>
    <property type="match status" value="1"/>
</dbReference>
<evidence type="ECO:0000256" key="2">
    <source>
        <dbReference type="ARBA" id="ARBA00023015"/>
    </source>
</evidence>
<dbReference type="CDD" id="cd00067">
    <property type="entry name" value="GAL4"/>
    <property type="match status" value="1"/>
</dbReference>
<dbReference type="Gene3D" id="4.10.240.10">
    <property type="entry name" value="Zn(2)-C6 fungal-type DNA-binding domain"/>
    <property type="match status" value="1"/>
</dbReference>
<dbReference type="VEuPathDB" id="FungiDB:AN1824"/>
<keyword evidence="5" id="KW-0539">Nucleus</keyword>
<dbReference type="InterPro" id="IPR036864">
    <property type="entry name" value="Zn2-C6_fun-type_DNA-bd_sf"/>
</dbReference>
<name>Q5BCA6_EMENI</name>
<proteinExistence type="predicted"/>
<keyword evidence="9" id="KW-1185">Reference proteome</keyword>
<dbReference type="Pfam" id="PF04082">
    <property type="entry name" value="Fungal_trans"/>
    <property type="match status" value="1"/>
</dbReference>
<reference evidence="9" key="2">
    <citation type="journal article" date="2009" name="Fungal Genet. Biol.">
        <title>The 2008 update of the Aspergillus nidulans genome annotation: a community effort.</title>
        <authorList>
            <person name="Wortman J.R."/>
            <person name="Gilsenan J.M."/>
            <person name="Joardar V."/>
            <person name="Deegan J."/>
            <person name="Clutterbuck J."/>
            <person name="Andersen M.R."/>
            <person name="Archer D."/>
            <person name="Bencina M."/>
            <person name="Braus G."/>
            <person name="Coutinho P."/>
            <person name="von Dohren H."/>
            <person name="Doonan J."/>
            <person name="Driessen A.J."/>
            <person name="Durek P."/>
            <person name="Espeso E."/>
            <person name="Fekete E."/>
            <person name="Flipphi M."/>
            <person name="Estrada C.G."/>
            <person name="Geysens S."/>
            <person name="Goldman G."/>
            <person name="de Groot P.W."/>
            <person name="Hansen K."/>
            <person name="Harris S.D."/>
            <person name="Heinekamp T."/>
            <person name="Helmstaedt K."/>
            <person name="Henrissat B."/>
            <person name="Hofmann G."/>
            <person name="Homan T."/>
            <person name="Horio T."/>
            <person name="Horiuchi H."/>
            <person name="James S."/>
            <person name="Jones M."/>
            <person name="Karaffa L."/>
            <person name="Karanyi Z."/>
            <person name="Kato M."/>
            <person name="Keller N."/>
            <person name="Kelly D.E."/>
            <person name="Kiel J.A."/>
            <person name="Kim J.M."/>
            <person name="van der Klei I.J."/>
            <person name="Klis F.M."/>
            <person name="Kovalchuk A."/>
            <person name="Krasevec N."/>
            <person name="Kubicek C.P."/>
            <person name="Liu B."/>
            <person name="Maccabe A."/>
            <person name="Meyer V."/>
            <person name="Mirabito P."/>
            <person name="Miskei M."/>
            <person name="Mos M."/>
            <person name="Mullins J."/>
            <person name="Nelson D.R."/>
            <person name="Nielsen J."/>
            <person name="Oakley B.R."/>
            <person name="Osmani S.A."/>
            <person name="Pakula T."/>
            <person name="Paszewski A."/>
            <person name="Paulsen I."/>
            <person name="Pilsyk S."/>
            <person name="Pocsi I."/>
            <person name="Punt P.J."/>
            <person name="Ram A.F."/>
            <person name="Ren Q."/>
            <person name="Robellet X."/>
            <person name="Robson G."/>
            <person name="Seiboth B."/>
            <person name="van Solingen P."/>
            <person name="Specht T."/>
            <person name="Sun J."/>
            <person name="Taheri-Talesh N."/>
            <person name="Takeshita N."/>
            <person name="Ussery D."/>
            <person name="vanKuyk P.A."/>
            <person name="Visser H."/>
            <person name="van de Vondervoort P.J."/>
            <person name="de Vries R.P."/>
            <person name="Walton J."/>
            <person name="Xiang X."/>
            <person name="Xiong Y."/>
            <person name="Zeng A.P."/>
            <person name="Brandt B.W."/>
            <person name="Cornell M.J."/>
            <person name="van den Hondel C.A."/>
            <person name="Visser J."/>
            <person name="Oliver S.G."/>
            <person name="Turner G."/>
        </authorList>
    </citation>
    <scope>GENOME REANNOTATION</scope>
    <source>
        <strain evidence="9">FGSC A4 / ATCC 38163 / CBS 112.46 / NRRL 194 / M139</strain>
    </source>
</reference>
<dbReference type="OrthoDB" id="10067394at2759"/>
<dbReference type="OMA" id="FCYRIEA"/>
<evidence type="ECO:0000256" key="5">
    <source>
        <dbReference type="ARBA" id="ARBA00023242"/>
    </source>
</evidence>
<keyword evidence="3" id="KW-0238">DNA-binding</keyword>
<accession>C8VPN5</accession>
<reference evidence="9" key="1">
    <citation type="journal article" date="2005" name="Nature">
        <title>Sequencing of Aspergillus nidulans and comparative analysis with A. fumigatus and A. oryzae.</title>
        <authorList>
            <person name="Galagan J.E."/>
            <person name="Calvo S.E."/>
            <person name="Cuomo C."/>
            <person name="Ma L.J."/>
            <person name="Wortman J.R."/>
            <person name="Batzoglou S."/>
            <person name="Lee S.I."/>
            <person name="Basturkmen M."/>
            <person name="Spevak C.C."/>
            <person name="Clutterbuck J."/>
            <person name="Kapitonov V."/>
            <person name="Jurka J."/>
            <person name="Scazzocchio C."/>
            <person name="Farman M."/>
            <person name="Butler J."/>
            <person name="Purcell S."/>
            <person name="Harris S."/>
            <person name="Braus G.H."/>
            <person name="Draht O."/>
            <person name="Busch S."/>
            <person name="D'Enfert C."/>
            <person name="Bouchier C."/>
            <person name="Goldman G.H."/>
            <person name="Bell-Pedersen D."/>
            <person name="Griffiths-Jones S."/>
            <person name="Doonan J.H."/>
            <person name="Yu J."/>
            <person name="Vienken K."/>
            <person name="Pain A."/>
            <person name="Freitag M."/>
            <person name="Selker E.U."/>
            <person name="Archer D.B."/>
            <person name="Penalva M.A."/>
            <person name="Oakley B.R."/>
            <person name="Momany M."/>
            <person name="Tanaka T."/>
            <person name="Kumagai T."/>
            <person name="Asai K."/>
            <person name="Machida M."/>
            <person name="Nierman W.C."/>
            <person name="Denning D.W."/>
            <person name="Caddick M."/>
            <person name="Hynes M."/>
            <person name="Paoletti M."/>
            <person name="Fischer R."/>
            <person name="Miller B."/>
            <person name="Dyer P."/>
            <person name="Sachs M.S."/>
            <person name="Osmani S.A."/>
            <person name="Birren B.W."/>
        </authorList>
    </citation>
    <scope>NUCLEOTIDE SEQUENCE [LARGE SCALE GENOMIC DNA]</scope>
    <source>
        <strain evidence="9">FGSC A4 / ATCC 38163 / CBS 112.46 / NRRL 194 / M139</strain>
    </source>
</reference>
<dbReference type="eggNOG" id="ENOG502RF8N">
    <property type="taxonomic scope" value="Eukaryota"/>
</dbReference>
<dbReference type="CDD" id="cd12148">
    <property type="entry name" value="fungal_TF_MHR"/>
    <property type="match status" value="1"/>
</dbReference>
<evidence type="ECO:0000313" key="9">
    <source>
        <dbReference type="Proteomes" id="UP000000560"/>
    </source>
</evidence>
<keyword evidence="1" id="KW-0479">Metal-binding</keyword>
<dbReference type="HOGENOM" id="CLU_015502_1_0_1"/>
<dbReference type="PANTHER" id="PTHR47431">
    <property type="entry name" value="ZN(II)2CYS6 TRANSCRIPTION FACTOR (EUROFUNG)-RELATED"/>
    <property type="match status" value="1"/>
</dbReference>
<dbReference type="SUPFAM" id="SSF57701">
    <property type="entry name" value="Zn2/Cys6 DNA-binding domain"/>
    <property type="match status" value="1"/>
</dbReference>
<dbReference type="EMBL" id="BN001307">
    <property type="protein sequence ID" value="CBF85633.1"/>
    <property type="molecule type" value="Genomic_DNA"/>
</dbReference>
<keyword evidence="4" id="KW-0804">Transcription</keyword>
<evidence type="ECO:0000313" key="8">
    <source>
        <dbReference type="EMBL" id="CBF85633.1"/>
    </source>
</evidence>
<dbReference type="GO" id="GO:0006355">
    <property type="term" value="P:regulation of DNA-templated transcription"/>
    <property type="evidence" value="ECO:0000318"/>
    <property type="project" value="GO_Central"/>
</dbReference>
<evidence type="ECO:0000256" key="6">
    <source>
        <dbReference type="SAM" id="MobiDB-lite"/>
    </source>
</evidence>
<dbReference type="SMART" id="SM00066">
    <property type="entry name" value="GAL4"/>
    <property type="match status" value="1"/>
</dbReference>
<feature type="region of interest" description="Disordered" evidence="6">
    <location>
        <begin position="43"/>
        <end position="68"/>
    </location>
</feature>
<dbReference type="GO" id="GO:0008270">
    <property type="term" value="F:zinc ion binding"/>
    <property type="evidence" value="ECO:0007669"/>
    <property type="project" value="InterPro"/>
</dbReference>
<dbReference type="GO" id="GO:0003677">
    <property type="term" value="F:DNA binding"/>
    <property type="evidence" value="ECO:0007669"/>
    <property type="project" value="UniProtKB-KW"/>
</dbReference>
<dbReference type="PROSITE" id="PS00463">
    <property type="entry name" value="ZN2_CY6_FUNGAL_1"/>
    <property type="match status" value="1"/>
</dbReference>
<organism evidence="8 9">
    <name type="scientific">Emericella nidulans (strain FGSC A4 / ATCC 38163 / CBS 112.46 / NRRL 194 / M139)</name>
    <name type="common">Aspergillus nidulans</name>
    <dbReference type="NCBI Taxonomy" id="227321"/>
    <lineage>
        <taxon>Eukaryota</taxon>
        <taxon>Fungi</taxon>
        <taxon>Dikarya</taxon>
        <taxon>Ascomycota</taxon>
        <taxon>Pezizomycotina</taxon>
        <taxon>Eurotiomycetes</taxon>
        <taxon>Eurotiomycetidae</taxon>
        <taxon>Eurotiales</taxon>
        <taxon>Aspergillaceae</taxon>
        <taxon>Aspergillus</taxon>
        <taxon>Aspergillus subgen. Nidulantes</taxon>
    </lineage>
</organism>
<dbReference type="GO" id="GO:0006351">
    <property type="term" value="P:DNA-templated transcription"/>
    <property type="evidence" value="ECO:0007669"/>
    <property type="project" value="InterPro"/>
</dbReference>
<feature type="domain" description="Zn(2)-C6 fungal-type" evidence="7">
    <location>
        <begin position="4"/>
        <end position="34"/>
    </location>
</feature>
<keyword evidence="2" id="KW-0805">Transcription regulation</keyword>
<dbReference type="STRING" id="227321.Q5BCA6"/>
<evidence type="ECO:0000256" key="1">
    <source>
        <dbReference type="ARBA" id="ARBA00022723"/>
    </source>
</evidence>
<sequence length="586" mass="64362">MTVACTECRAQHLRCDFKKPTCSRCSDARLACIYLPSRRGGRRKPAALAARQVPSPSHSGTSLEKKDQPPALVSDARLVGLYYEHFHPAHPILVPSRLYESRDYPRYLRHVVAFIGSQYSAVLSKDSLAEATALELSTTVDRTPCMVQALLLYSIILSARNEHHQAEISLARATEIALELGMYQKEFAATMADSQEPEAESLRRTWWELFVVEVYTAALQPKPQLQLRCSQVAYDVPLPCEESLYTSQETIPHPPSLDSFSMRLFTDEDEDEAAIHRYSSYSYRIEAARILARVLVLNNLPETQTHPDHAQAVTNALVSWANHLPPQKAASGIIDMYGGVDEMLFQAHITIHYASMLLHLPRSNLSPSLDAPDSPGHGHAGSKTIYPAIPSIRLPPSSARQVHDVMATEASKSLTNLLSMRPCASARTYSPFAVSGLLLGGLMQLFTSEHHPPACADHHHNRVILVLGALKLLRQNWALAREAHRQLRLAAAETVSIISSCRRSVALASAGLTSTAGGNKSPSNCSWTPRLVPAGGNPGLRNEASPPLATSPVFLSEYVDPTCSDPFLFDRLSGLAGVDYLQLLVY</sequence>
<dbReference type="PANTHER" id="PTHR47431:SF2">
    <property type="entry name" value="ZN(II)2CYS6 TRANSCRIPTION FACTOR (EUROFUNG)"/>
    <property type="match status" value="1"/>
</dbReference>
<dbReference type="Proteomes" id="UP000000560">
    <property type="component" value="Chromosome VII"/>
</dbReference>
<dbReference type="RefSeq" id="XP_659428.1">
    <property type="nucleotide sequence ID" value="XM_654336.1"/>
</dbReference>
<gene>
    <name evidence="8" type="ORF">ANIA_01824</name>
</gene>